<dbReference type="EMBL" id="JFBM01000003">
    <property type="protein sequence ID" value="KFU82286.1"/>
    <property type="molecule type" value="Genomic_DNA"/>
</dbReference>
<protein>
    <submittedName>
        <fullName evidence="2">Excisionase</fullName>
    </submittedName>
</protein>
<proteinExistence type="predicted"/>
<dbReference type="Proteomes" id="UP000256220">
    <property type="component" value="Unassembled WGS sequence"/>
</dbReference>
<dbReference type="Pfam" id="PF12728">
    <property type="entry name" value="HTH_17"/>
    <property type="match status" value="1"/>
</dbReference>
<dbReference type="AlphaFoldDB" id="A0A2P2FZY0"/>
<reference evidence="2 3" key="1">
    <citation type="journal article" date="2014" name="Genome Announc.">
        <title>Draft Genome Sequence of Amycolatopsis lurida NRRL 2430, Producer of the Glycopeptide Family Antibiotic Ristocetin.</title>
        <authorList>
            <person name="Kwun M.J."/>
            <person name="Hong H.J."/>
        </authorList>
    </citation>
    <scope>NUCLEOTIDE SEQUENCE [LARGE SCALE GENOMIC DNA]</scope>
    <source>
        <strain evidence="2 3">NRRL 2430</strain>
    </source>
</reference>
<feature type="domain" description="Helix-turn-helix" evidence="1">
    <location>
        <begin position="14"/>
        <end position="60"/>
    </location>
</feature>
<evidence type="ECO:0000313" key="2">
    <source>
        <dbReference type="EMBL" id="KFU82286.1"/>
    </source>
</evidence>
<evidence type="ECO:0000259" key="1">
    <source>
        <dbReference type="Pfam" id="PF12728"/>
    </source>
</evidence>
<dbReference type="InterPro" id="IPR041657">
    <property type="entry name" value="HTH_17"/>
</dbReference>
<name>A0A2P2FZY0_AMYLU</name>
<sequence>MNVNLGELDPAKQLYRIPEAMHLLAMGRSVIYEQIRSNRLRSVKQGRARLIPVSAIRDYVALLEKEAEVMDDQAA</sequence>
<dbReference type="RefSeq" id="WP_034306301.1">
    <property type="nucleotide sequence ID" value="NZ_JFBM01000003.1"/>
</dbReference>
<comment type="caution">
    <text evidence="2">The sequence shown here is derived from an EMBL/GenBank/DDBJ whole genome shotgun (WGS) entry which is preliminary data.</text>
</comment>
<keyword evidence="3" id="KW-1185">Reference proteome</keyword>
<dbReference type="GO" id="GO:0003677">
    <property type="term" value="F:DNA binding"/>
    <property type="evidence" value="ECO:0007669"/>
    <property type="project" value="InterPro"/>
</dbReference>
<dbReference type="NCBIfam" id="TIGR01764">
    <property type="entry name" value="excise"/>
    <property type="match status" value="1"/>
</dbReference>
<gene>
    <name evidence="2" type="ORF">BB31_04835</name>
</gene>
<dbReference type="InterPro" id="IPR010093">
    <property type="entry name" value="SinI_DNA-bd"/>
</dbReference>
<evidence type="ECO:0000313" key="3">
    <source>
        <dbReference type="Proteomes" id="UP000256220"/>
    </source>
</evidence>
<accession>A0A2P2FZY0</accession>
<organism evidence="2 3">
    <name type="scientific">Amycolatopsis lurida NRRL 2430</name>
    <dbReference type="NCBI Taxonomy" id="1460371"/>
    <lineage>
        <taxon>Bacteria</taxon>
        <taxon>Bacillati</taxon>
        <taxon>Actinomycetota</taxon>
        <taxon>Actinomycetes</taxon>
        <taxon>Pseudonocardiales</taxon>
        <taxon>Pseudonocardiaceae</taxon>
        <taxon>Amycolatopsis</taxon>
    </lineage>
</organism>